<dbReference type="SMART" id="SM00091">
    <property type="entry name" value="PAS"/>
    <property type="match status" value="1"/>
</dbReference>
<evidence type="ECO:0000256" key="1">
    <source>
        <dbReference type="ARBA" id="ARBA00000085"/>
    </source>
</evidence>
<keyword evidence="4" id="KW-0808">Transferase</keyword>
<dbReference type="PROSITE" id="PS50109">
    <property type="entry name" value="HIS_KIN"/>
    <property type="match status" value="1"/>
</dbReference>
<evidence type="ECO:0000259" key="8">
    <source>
        <dbReference type="PROSITE" id="PS50112"/>
    </source>
</evidence>
<evidence type="ECO:0000256" key="4">
    <source>
        <dbReference type="ARBA" id="ARBA00022679"/>
    </source>
</evidence>
<dbReference type="Proteomes" id="UP000197424">
    <property type="component" value="Chromosome"/>
</dbReference>
<name>A0A248LFZ9_9NEIS</name>
<dbReference type="InterPro" id="IPR036890">
    <property type="entry name" value="HATPase_C_sf"/>
</dbReference>
<dbReference type="Pfam" id="PF13188">
    <property type="entry name" value="PAS_8"/>
    <property type="match status" value="1"/>
</dbReference>
<dbReference type="PANTHER" id="PTHR43711:SF28">
    <property type="entry name" value="SENSOR HISTIDINE KINASE YXDK"/>
    <property type="match status" value="1"/>
</dbReference>
<dbReference type="RefSeq" id="WP_088860061.1">
    <property type="nucleotide sequence ID" value="NZ_CP022115.1"/>
</dbReference>
<feature type="domain" description="PAS" evidence="8">
    <location>
        <begin position="65"/>
        <end position="101"/>
    </location>
</feature>
<comment type="catalytic activity">
    <reaction evidence="1">
        <text>ATP + protein L-histidine = ADP + protein N-phospho-L-histidine.</text>
        <dbReference type="EC" id="2.7.13.3"/>
    </reaction>
</comment>
<evidence type="ECO:0000256" key="3">
    <source>
        <dbReference type="ARBA" id="ARBA00022553"/>
    </source>
</evidence>
<dbReference type="PANTHER" id="PTHR43711">
    <property type="entry name" value="TWO-COMPONENT HISTIDINE KINASE"/>
    <property type="match status" value="1"/>
</dbReference>
<proteinExistence type="predicted"/>
<dbReference type="InterPro" id="IPR035965">
    <property type="entry name" value="PAS-like_dom_sf"/>
</dbReference>
<organism evidence="9 10">
    <name type="scientific">Laribacter hongkongensis</name>
    <dbReference type="NCBI Taxonomy" id="168471"/>
    <lineage>
        <taxon>Bacteria</taxon>
        <taxon>Pseudomonadati</taxon>
        <taxon>Pseudomonadota</taxon>
        <taxon>Betaproteobacteria</taxon>
        <taxon>Neisseriales</taxon>
        <taxon>Aquaspirillaceae</taxon>
        <taxon>Laribacter</taxon>
    </lineage>
</organism>
<dbReference type="PROSITE" id="PS50112">
    <property type="entry name" value="PAS"/>
    <property type="match status" value="1"/>
</dbReference>
<dbReference type="InterPro" id="IPR003594">
    <property type="entry name" value="HATPase_dom"/>
</dbReference>
<dbReference type="Pfam" id="PF02518">
    <property type="entry name" value="HATPase_c"/>
    <property type="match status" value="1"/>
</dbReference>
<dbReference type="Pfam" id="PF00512">
    <property type="entry name" value="HisKA"/>
    <property type="match status" value="1"/>
</dbReference>
<reference evidence="10" key="1">
    <citation type="submission" date="2017-06" db="EMBL/GenBank/DDBJ databases">
        <title>Whole genome sequence of Laribacter hongkongensis LHGZ1.</title>
        <authorList>
            <person name="Chen D."/>
            <person name="Wu H."/>
            <person name="Chen J."/>
        </authorList>
    </citation>
    <scope>NUCLEOTIDE SEQUENCE [LARGE SCALE GENOMIC DNA]</scope>
    <source>
        <strain evidence="10">LHGZ1</strain>
    </source>
</reference>
<keyword evidence="6" id="KW-0902">Two-component regulatory system</keyword>
<accession>A0A248LFZ9</accession>
<feature type="domain" description="Histidine kinase" evidence="7">
    <location>
        <begin position="181"/>
        <end position="388"/>
    </location>
</feature>
<sequence length="394" mass="42287">MSCDQPQENTHAADRLETAFSLFNQASVELIDSYAKLQKDVASLSAQLELANLALVRQTSERVGLAERLALLLDALPAGVVECASDGRILSLNPAASEMLGNGWPGRLWDELMMTLSPADVAHGWWLTDPLGVVRQIQVETRELPMGGRIVLLHDNTRTQLLLRQLAAQERLAAMGQMMAGLAHQLRTPLSAAMLYAANLSEPGLPASARQRFAERTLERLRQLEGQIQDTLSYVRGDIMPPGRVPLSRLLDSVHHAVAGLAAARQVGFDIELQAAPDLIMADEQTLASALICLVENAMAFSPAGSVVTLAVDLTEAGLSLCVIDCGPGVPPEMAERIFEPFVTTRTDGTGLGLALARQIVTQHGGTLHLDAEYADGAKFVITLPLIPQTTNGS</sequence>
<evidence type="ECO:0000256" key="6">
    <source>
        <dbReference type="ARBA" id="ARBA00023012"/>
    </source>
</evidence>
<dbReference type="InterPro" id="IPR050736">
    <property type="entry name" value="Sensor_HK_Regulatory"/>
</dbReference>
<protein>
    <recommendedName>
        <fullName evidence="2">histidine kinase</fullName>
        <ecNumber evidence="2">2.7.13.3</ecNumber>
    </recommendedName>
</protein>
<dbReference type="OrthoDB" id="224978at2"/>
<dbReference type="Gene3D" id="1.10.287.130">
    <property type="match status" value="1"/>
</dbReference>
<dbReference type="InterPro" id="IPR003661">
    <property type="entry name" value="HisK_dim/P_dom"/>
</dbReference>
<evidence type="ECO:0000259" key="7">
    <source>
        <dbReference type="PROSITE" id="PS50109"/>
    </source>
</evidence>
<dbReference type="PRINTS" id="PR00344">
    <property type="entry name" value="BCTRLSENSOR"/>
</dbReference>
<dbReference type="InterPro" id="IPR036097">
    <property type="entry name" value="HisK_dim/P_sf"/>
</dbReference>
<dbReference type="EC" id="2.7.13.3" evidence="2"/>
<dbReference type="InterPro" id="IPR004358">
    <property type="entry name" value="Sig_transdc_His_kin-like_C"/>
</dbReference>
<dbReference type="SMART" id="SM00388">
    <property type="entry name" value="HisKA"/>
    <property type="match status" value="1"/>
</dbReference>
<keyword evidence="5" id="KW-0418">Kinase</keyword>
<evidence type="ECO:0000313" key="9">
    <source>
        <dbReference type="EMBL" id="ASJ23379.1"/>
    </source>
</evidence>
<keyword evidence="3" id="KW-0597">Phosphoprotein</keyword>
<evidence type="ECO:0000256" key="2">
    <source>
        <dbReference type="ARBA" id="ARBA00012438"/>
    </source>
</evidence>
<dbReference type="InterPro" id="IPR005467">
    <property type="entry name" value="His_kinase_dom"/>
</dbReference>
<dbReference type="Gene3D" id="3.30.565.10">
    <property type="entry name" value="Histidine kinase-like ATPase, C-terminal domain"/>
    <property type="match status" value="1"/>
</dbReference>
<dbReference type="SUPFAM" id="SSF55785">
    <property type="entry name" value="PYP-like sensor domain (PAS domain)"/>
    <property type="match status" value="1"/>
</dbReference>
<dbReference type="SUPFAM" id="SSF47384">
    <property type="entry name" value="Homodimeric domain of signal transducing histidine kinase"/>
    <property type="match status" value="1"/>
</dbReference>
<dbReference type="GO" id="GO:0000155">
    <property type="term" value="F:phosphorelay sensor kinase activity"/>
    <property type="evidence" value="ECO:0007669"/>
    <property type="project" value="InterPro"/>
</dbReference>
<dbReference type="InterPro" id="IPR000014">
    <property type="entry name" value="PAS"/>
</dbReference>
<dbReference type="CDD" id="cd00075">
    <property type="entry name" value="HATPase"/>
    <property type="match status" value="1"/>
</dbReference>
<dbReference type="SMART" id="SM00387">
    <property type="entry name" value="HATPase_c"/>
    <property type="match status" value="1"/>
</dbReference>
<dbReference type="EMBL" id="CP022115">
    <property type="protein sequence ID" value="ASJ23379.1"/>
    <property type="molecule type" value="Genomic_DNA"/>
</dbReference>
<evidence type="ECO:0000313" key="10">
    <source>
        <dbReference type="Proteomes" id="UP000197424"/>
    </source>
</evidence>
<dbReference type="CDD" id="cd00082">
    <property type="entry name" value="HisKA"/>
    <property type="match status" value="1"/>
</dbReference>
<dbReference type="SUPFAM" id="SSF55874">
    <property type="entry name" value="ATPase domain of HSP90 chaperone/DNA topoisomerase II/histidine kinase"/>
    <property type="match status" value="1"/>
</dbReference>
<gene>
    <name evidence="9" type="ORF">LHGZ1_0548</name>
</gene>
<evidence type="ECO:0000256" key="5">
    <source>
        <dbReference type="ARBA" id="ARBA00022777"/>
    </source>
</evidence>
<dbReference type="AlphaFoldDB" id="A0A248LFZ9"/>